<evidence type="ECO:0000256" key="4">
    <source>
        <dbReference type="ARBA" id="ARBA00022679"/>
    </source>
</evidence>
<dbReference type="InterPro" id="IPR003661">
    <property type="entry name" value="HisK_dim/P_dom"/>
</dbReference>
<keyword evidence="4" id="KW-0808">Transferase</keyword>
<feature type="coiled-coil region" evidence="7">
    <location>
        <begin position="348"/>
        <end position="379"/>
    </location>
</feature>
<proteinExistence type="predicted"/>
<name>A0A7X5V421_9SPHN</name>
<dbReference type="Pfam" id="PF08448">
    <property type="entry name" value="PAS_4"/>
    <property type="match status" value="1"/>
</dbReference>
<dbReference type="Gene3D" id="3.30.450.40">
    <property type="match status" value="1"/>
</dbReference>
<keyword evidence="13" id="KW-1185">Reference proteome</keyword>
<dbReference type="CDD" id="cd00082">
    <property type="entry name" value="HisKA"/>
    <property type="match status" value="1"/>
</dbReference>
<dbReference type="PANTHER" id="PTHR43065">
    <property type="entry name" value="SENSOR HISTIDINE KINASE"/>
    <property type="match status" value="1"/>
</dbReference>
<dbReference type="InterPro" id="IPR035965">
    <property type="entry name" value="PAS-like_dom_sf"/>
</dbReference>
<dbReference type="RefSeq" id="WP_167301574.1">
    <property type="nucleotide sequence ID" value="NZ_JAASQV010000007.1"/>
</dbReference>
<dbReference type="Pfam" id="PF02518">
    <property type="entry name" value="HATPase_c"/>
    <property type="match status" value="1"/>
</dbReference>
<feature type="domain" description="Response regulatory" evidence="10">
    <location>
        <begin position="646"/>
        <end position="762"/>
    </location>
</feature>
<protein>
    <recommendedName>
        <fullName evidence="2">histidine kinase</fullName>
        <ecNumber evidence="2">2.7.13.3</ecNumber>
    </recommendedName>
</protein>
<dbReference type="InterPro" id="IPR000700">
    <property type="entry name" value="PAS-assoc_C"/>
</dbReference>
<feature type="domain" description="Histidine kinase" evidence="9">
    <location>
        <begin position="402"/>
        <end position="625"/>
    </location>
</feature>
<dbReference type="EMBL" id="JAASQV010000007">
    <property type="protein sequence ID" value="NIJ67476.1"/>
    <property type="molecule type" value="Genomic_DNA"/>
</dbReference>
<dbReference type="PRINTS" id="PR00344">
    <property type="entry name" value="BCTRLSENSOR"/>
</dbReference>
<dbReference type="EC" id="2.7.13.3" evidence="2"/>
<evidence type="ECO:0000259" key="9">
    <source>
        <dbReference type="PROSITE" id="PS50109"/>
    </source>
</evidence>
<evidence type="ECO:0000256" key="8">
    <source>
        <dbReference type="SAM" id="MobiDB-lite"/>
    </source>
</evidence>
<dbReference type="Proteomes" id="UP000564677">
    <property type="component" value="Unassembled WGS sequence"/>
</dbReference>
<dbReference type="InterPro" id="IPR004358">
    <property type="entry name" value="Sig_transdc_His_kin-like_C"/>
</dbReference>
<evidence type="ECO:0000256" key="7">
    <source>
        <dbReference type="SAM" id="Coils"/>
    </source>
</evidence>
<evidence type="ECO:0000256" key="2">
    <source>
        <dbReference type="ARBA" id="ARBA00012438"/>
    </source>
</evidence>
<accession>A0A7X5V421</accession>
<sequence>MAEADAAWPSHGGETGERLRAPDFAVPELGPVADWPRELRQAIDLMLASPQRAFVTWGPDYLFFYNDRILDAYRDENARIFGRSYRRSWPAVWEEVGTYFERALAGEPVLRPGLHVQTTRGGGEKIDIHVDLSMTPIRDAAGKVVGIFGTSADRTEHFQMAAREREAREALEEKSRTLEVVNQAGTAITGERDSARVAQTAVDAGVALIGAKFGAFFYNSTDEAEGERYMLYALAGAPRSVFDKFPMPRITKLFEPTFAGTGIIRVDDVTADARYGRNAPFKGMPEGHLPVRSYLAVPVRTPAGDVIGGLLYGHPEPGRFSAAAEASLVSLAGQAALAMDNARLFEAVARELARRAAAEEELRLLNERLETRVAEAVAERETVFAALQQAQKMETIGKLTGGVAHDFNNLLQVISGNLQLLARDVQGNDKAERRVANALAGVQRGSKLASQLLAFGRRQPLEPRVLNVGRFLGGMEDMLRRALGEAIAIEVITSGGLWNCQADPTQLENAILNLAINARDAMAGSGKLTIEAANASLDDAYTSGLDDVPPGQYVMLAVTDTGTGIDPKLIEQVFEPFFSTKPEGQGSGLGLSMVYGFVKQSGGHVKLYSELGHGTTLKLYLPRVRGREEMVAASPETVTMRGGEETILVAEDDPDVQATVVELLTDLGYVVLRANDAQSALSVIESGMAIDLLFTDVVMPGTLKSPELARLARARLPALTVLFTSGYTENAIVHDGRLDAGVELLSKPYTREQLARKVRAVLEAKRRG</sequence>
<dbReference type="CDD" id="cd18161">
    <property type="entry name" value="REC_hyHK_blue-like"/>
    <property type="match status" value="1"/>
</dbReference>
<dbReference type="Gene3D" id="3.40.50.2300">
    <property type="match status" value="1"/>
</dbReference>
<evidence type="ECO:0000256" key="3">
    <source>
        <dbReference type="ARBA" id="ARBA00022553"/>
    </source>
</evidence>
<dbReference type="SMART" id="SM00065">
    <property type="entry name" value="GAF"/>
    <property type="match status" value="1"/>
</dbReference>
<dbReference type="PROSITE" id="PS50109">
    <property type="entry name" value="HIS_KIN"/>
    <property type="match status" value="1"/>
</dbReference>
<evidence type="ECO:0000313" key="13">
    <source>
        <dbReference type="Proteomes" id="UP000564677"/>
    </source>
</evidence>
<dbReference type="PROSITE" id="PS50110">
    <property type="entry name" value="RESPONSE_REGULATORY"/>
    <property type="match status" value="1"/>
</dbReference>
<organism evidence="12 13">
    <name type="scientific">Sphingomonas leidyi</name>
    <dbReference type="NCBI Taxonomy" id="68569"/>
    <lineage>
        <taxon>Bacteria</taxon>
        <taxon>Pseudomonadati</taxon>
        <taxon>Pseudomonadota</taxon>
        <taxon>Alphaproteobacteria</taxon>
        <taxon>Sphingomonadales</taxon>
        <taxon>Sphingomonadaceae</taxon>
        <taxon>Sphingomonas</taxon>
    </lineage>
</organism>
<reference evidence="12 13" key="1">
    <citation type="submission" date="2020-03" db="EMBL/GenBank/DDBJ databases">
        <title>Genomic Encyclopedia of Type Strains, Phase IV (KMG-IV): sequencing the most valuable type-strain genomes for metagenomic binning, comparative biology and taxonomic classification.</title>
        <authorList>
            <person name="Goeker M."/>
        </authorList>
    </citation>
    <scope>NUCLEOTIDE SEQUENCE [LARGE SCALE GENOMIC DNA]</scope>
    <source>
        <strain evidence="12 13">DSM 4733</strain>
    </source>
</reference>
<dbReference type="Pfam" id="PF00512">
    <property type="entry name" value="HisKA"/>
    <property type="match status" value="1"/>
</dbReference>
<keyword evidence="7" id="KW-0175">Coiled coil</keyword>
<evidence type="ECO:0000259" key="11">
    <source>
        <dbReference type="PROSITE" id="PS50113"/>
    </source>
</evidence>
<dbReference type="GO" id="GO:0000155">
    <property type="term" value="F:phosphorelay sensor kinase activity"/>
    <property type="evidence" value="ECO:0007669"/>
    <property type="project" value="InterPro"/>
</dbReference>
<dbReference type="Gene3D" id="3.30.565.10">
    <property type="entry name" value="Histidine kinase-like ATPase, C-terminal domain"/>
    <property type="match status" value="1"/>
</dbReference>
<gene>
    <name evidence="12" type="ORF">FHR20_004460</name>
</gene>
<dbReference type="Pfam" id="PF13185">
    <property type="entry name" value="GAF_2"/>
    <property type="match status" value="1"/>
</dbReference>
<dbReference type="Pfam" id="PF00072">
    <property type="entry name" value="Response_reg"/>
    <property type="match status" value="1"/>
</dbReference>
<dbReference type="SUPFAM" id="SSF55874">
    <property type="entry name" value="ATPase domain of HSP90 chaperone/DNA topoisomerase II/histidine kinase"/>
    <property type="match status" value="1"/>
</dbReference>
<dbReference type="InterPro" id="IPR005467">
    <property type="entry name" value="His_kinase_dom"/>
</dbReference>
<dbReference type="InterPro" id="IPR001789">
    <property type="entry name" value="Sig_transdc_resp-reg_receiver"/>
</dbReference>
<feature type="domain" description="PAC" evidence="11">
    <location>
        <begin position="112"/>
        <end position="166"/>
    </location>
</feature>
<dbReference type="Gene3D" id="3.30.450.20">
    <property type="entry name" value="PAS domain"/>
    <property type="match status" value="1"/>
</dbReference>
<dbReference type="Gene3D" id="1.10.287.130">
    <property type="match status" value="1"/>
</dbReference>
<comment type="catalytic activity">
    <reaction evidence="1">
        <text>ATP + protein L-histidine = ADP + protein N-phospho-L-histidine.</text>
        <dbReference type="EC" id="2.7.13.3"/>
    </reaction>
</comment>
<dbReference type="SMART" id="SM00448">
    <property type="entry name" value="REC"/>
    <property type="match status" value="1"/>
</dbReference>
<dbReference type="SUPFAM" id="SSF55781">
    <property type="entry name" value="GAF domain-like"/>
    <property type="match status" value="1"/>
</dbReference>
<evidence type="ECO:0000256" key="5">
    <source>
        <dbReference type="ARBA" id="ARBA00022777"/>
    </source>
</evidence>
<dbReference type="SMART" id="SM00388">
    <property type="entry name" value="HisKA"/>
    <property type="match status" value="1"/>
</dbReference>
<dbReference type="SMART" id="SM00387">
    <property type="entry name" value="HATPase_c"/>
    <property type="match status" value="1"/>
</dbReference>
<dbReference type="InterPro" id="IPR029016">
    <property type="entry name" value="GAF-like_dom_sf"/>
</dbReference>
<dbReference type="AlphaFoldDB" id="A0A7X5V421"/>
<feature type="region of interest" description="Disordered" evidence="8">
    <location>
        <begin position="1"/>
        <end position="20"/>
    </location>
</feature>
<dbReference type="InterPro" id="IPR013656">
    <property type="entry name" value="PAS_4"/>
</dbReference>
<evidence type="ECO:0000256" key="1">
    <source>
        <dbReference type="ARBA" id="ARBA00000085"/>
    </source>
</evidence>
<dbReference type="SUPFAM" id="SSF55785">
    <property type="entry name" value="PYP-like sensor domain (PAS domain)"/>
    <property type="match status" value="1"/>
</dbReference>
<comment type="caution">
    <text evidence="12">The sequence shown here is derived from an EMBL/GenBank/DDBJ whole genome shotgun (WGS) entry which is preliminary data.</text>
</comment>
<dbReference type="InterPro" id="IPR036097">
    <property type="entry name" value="HisK_dim/P_sf"/>
</dbReference>
<keyword evidence="5 12" id="KW-0418">Kinase</keyword>
<dbReference type="InterPro" id="IPR036890">
    <property type="entry name" value="HATPase_C_sf"/>
</dbReference>
<dbReference type="InterPro" id="IPR003594">
    <property type="entry name" value="HATPase_dom"/>
</dbReference>
<dbReference type="PROSITE" id="PS50113">
    <property type="entry name" value="PAC"/>
    <property type="match status" value="1"/>
</dbReference>
<dbReference type="InterPro" id="IPR003018">
    <property type="entry name" value="GAF"/>
</dbReference>
<evidence type="ECO:0000256" key="6">
    <source>
        <dbReference type="PROSITE-ProRule" id="PRU00169"/>
    </source>
</evidence>
<dbReference type="SUPFAM" id="SSF47384">
    <property type="entry name" value="Homodimeric domain of signal transducing histidine kinase"/>
    <property type="match status" value="1"/>
</dbReference>
<feature type="modified residue" description="4-aspartylphosphate" evidence="6">
    <location>
        <position position="696"/>
    </location>
</feature>
<evidence type="ECO:0000313" key="12">
    <source>
        <dbReference type="EMBL" id="NIJ67476.1"/>
    </source>
</evidence>
<dbReference type="PANTHER" id="PTHR43065:SF42">
    <property type="entry name" value="TWO-COMPONENT SENSOR PPRA"/>
    <property type="match status" value="1"/>
</dbReference>
<evidence type="ECO:0000259" key="10">
    <source>
        <dbReference type="PROSITE" id="PS50110"/>
    </source>
</evidence>
<keyword evidence="3 6" id="KW-0597">Phosphoprotein</keyword>
<dbReference type="SUPFAM" id="SSF52172">
    <property type="entry name" value="CheY-like"/>
    <property type="match status" value="1"/>
</dbReference>
<dbReference type="InterPro" id="IPR011006">
    <property type="entry name" value="CheY-like_superfamily"/>
</dbReference>